<dbReference type="AlphaFoldDB" id="A0A5J4Z359"/>
<gene>
    <name evidence="1" type="ORF">FVE85_5263</name>
</gene>
<dbReference type="Gene3D" id="3.40.1500.20">
    <property type="match status" value="1"/>
</dbReference>
<evidence type="ECO:0000313" key="2">
    <source>
        <dbReference type="Proteomes" id="UP000324585"/>
    </source>
</evidence>
<proteinExistence type="predicted"/>
<dbReference type="EMBL" id="VRMN01000001">
    <property type="protein sequence ID" value="KAA8497678.1"/>
    <property type="molecule type" value="Genomic_DNA"/>
</dbReference>
<protein>
    <submittedName>
        <fullName evidence="1">Uncharacterized protein</fullName>
    </submittedName>
</protein>
<keyword evidence="2" id="KW-1185">Reference proteome</keyword>
<dbReference type="Proteomes" id="UP000324585">
    <property type="component" value="Unassembled WGS sequence"/>
</dbReference>
<sequence length="332" mass="36686">MEGTIGFVASLGSLGLANGERVGWNARCSQRKAWNGNALRVRSLGARSRRVSAPSARSTRSVALPSSWMTAFGDMVDRGFALNEELFMVASNALGGLEERSAHTERLLGSGGTFAFDALNMKGSVQGFVDPKSKLAWVTRATHLCDLEFKVQMLFLVAPITSVPHCSLIFGCNETGYFLELDYIPREDLVSNPPNYIDKYYGPERQAFVKAATENMNVEGVIMGSLCVEETIIRSPLHLNLQYGSDDASYRELETQCKVHLLQWLDFVASTEELNRSRRGLMFARDAAMHKMMFRTERMRAGFMFNGDEALAQKYAASLIGPGDEAYTGQAS</sequence>
<organism evidence="1 2">
    <name type="scientific">Porphyridium purpureum</name>
    <name type="common">Red alga</name>
    <name type="synonym">Porphyridium cruentum</name>
    <dbReference type="NCBI Taxonomy" id="35688"/>
    <lineage>
        <taxon>Eukaryota</taxon>
        <taxon>Rhodophyta</taxon>
        <taxon>Bangiophyceae</taxon>
        <taxon>Porphyridiales</taxon>
        <taxon>Porphyridiaceae</taxon>
        <taxon>Porphyridium</taxon>
    </lineage>
</organism>
<comment type="caution">
    <text evidence="1">The sequence shown here is derived from an EMBL/GenBank/DDBJ whole genome shotgun (WGS) entry which is preliminary data.</text>
</comment>
<evidence type="ECO:0000313" key="1">
    <source>
        <dbReference type="EMBL" id="KAA8497678.1"/>
    </source>
</evidence>
<name>A0A5J4Z359_PORPP</name>
<reference evidence="2" key="1">
    <citation type="journal article" date="2019" name="Nat. Commun.">
        <title>Expansion of phycobilisome linker gene families in mesophilic red algae.</title>
        <authorList>
            <person name="Lee J."/>
            <person name="Kim D."/>
            <person name="Bhattacharya D."/>
            <person name="Yoon H.S."/>
        </authorList>
    </citation>
    <scope>NUCLEOTIDE SEQUENCE [LARGE SCALE GENOMIC DNA]</scope>
    <source>
        <strain evidence="2">CCMP 1328</strain>
    </source>
</reference>
<accession>A0A5J4Z359</accession>